<feature type="transmembrane region" description="Helical" evidence="6">
    <location>
        <begin position="250"/>
        <end position="270"/>
    </location>
</feature>
<keyword evidence="4" id="KW-0813">Transport</keyword>
<feature type="transmembrane region" description="Helical" evidence="6">
    <location>
        <begin position="409"/>
        <end position="431"/>
    </location>
</feature>
<dbReference type="Proteomes" id="UP000295518">
    <property type="component" value="Unassembled WGS sequence"/>
</dbReference>
<feature type="transmembrane region" description="Helical" evidence="6">
    <location>
        <begin position="443"/>
        <end position="463"/>
    </location>
</feature>
<evidence type="ECO:0000256" key="4">
    <source>
        <dbReference type="ARBA" id="ARBA00022448"/>
    </source>
</evidence>
<protein>
    <recommendedName>
        <fullName evidence="3">Probable multidrug resistance protein NorM</fullName>
    </recommendedName>
    <alternativeName>
        <fullName evidence="5">Multidrug-efflux transporter</fullName>
    </alternativeName>
</protein>
<feature type="transmembrane region" description="Helical" evidence="6">
    <location>
        <begin position="201"/>
        <end position="223"/>
    </location>
</feature>
<keyword evidence="6" id="KW-0812">Transmembrane</keyword>
<organism evidence="7 8">
    <name type="scientific">Mycoplasma testudineum</name>
    <dbReference type="NCBI Taxonomy" id="244584"/>
    <lineage>
        <taxon>Bacteria</taxon>
        <taxon>Bacillati</taxon>
        <taxon>Mycoplasmatota</taxon>
        <taxon>Mollicutes</taxon>
        <taxon>Mycoplasmataceae</taxon>
        <taxon>Mycoplasma</taxon>
    </lineage>
</organism>
<proteinExistence type="inferred from homology"/>
<feature type="transmembrane region" description="Helical" evidence="6">
    <location>
        <begin position="23"/>
        <end position="43"/>
    </location>
</feature>
<dbReference type="GO" id="GO:0005886">
    <property type="term" value="C:plasma membrane"/>
    <property type="evidence" value="ECO:0007669"/>
    <property type="project" value="TreeGrafter"/>
</dbReference>
<name>A0A4V3C337_9MOLU</name>
<comment type="caution">
    <text evidence="7">The sequence shown here is derived from an EMBL/GenBank/DDBJ whole genome shotgun (WGS) entry which is preliminary data.</text>
</comment>
<keyword evidence="6" id="KW-0472">Membrane</keyword>
<dbReference type="InterPro" id="IPR050222">
    <property type="entry name" value="MATE_MdtK"/>
</dbReference>
<evidence type="ECO:0000256" key="3">
    <source>
        <dbReference type="ARBA" id="ARBA00020268"/>
    </source>
</evidence>
<feature type="transmembrane region" description="Helical" evidence="6">
    <location>
        <begin position="140"/>
        <end position="162"/>
    </location>
</feature>
<keyword evidence="6" id="KW-1133">Transmembrane helix</keyword>
<comment type="similarity">
    <text evidence="2">Belongs to the multi antimicrobial extrusion (MATE) (TC 2.A.66.1) family.</text>
</comment>
<dbReference type="GO" id="GO:0042910">
    <property type="term" value="F:xenobiotic transmembrane transporter activity"/>
    <property type="evidence" value="ECO:0007669"/>
    <property type="project" value="InterPro"/>
</dbReference>
<dbReference type="InterPro" id="IPR002528">
    <property type="entry name" value="MATE_fam"/>
</dbReference>
<evidence type="ECO:0000256" key="1">
    <source>
        <dbReference type="ARBA" id="ARBA00003408"/>
    </source>
</evidence>
<feature type="transmembrane region" description="Helical" evidence="6">
    <location>
        <begin position="290"/>
        <end position="317"/>
    </location>
</feature>
<feature type="transmembrane region" description="Helical" evidence="6">
    <location>
        <begin position="174"/>
        <end position="195"/>
    </location>
</feature>
<feature type="transmembrane region" description="Helical" evidence="6">
    <location>
        <begin position="469"/>
        <end position="488"/>
    </location>
</feature>
<dbReference type="AlphaFoldDB" id="A0A4V3C337"/>
<dbReference type="PANTHER" id="PTHR43298:SF2">
    <property type="entry name" value="FMN_FAD EXPORTER YEEO-RELATED"/>
    <property type="match status" value="1"/>
</dbReference>
<evidence type="ECO:0000256" key="6">
    <source>
        <dbReference type="SAM" id="Phobius"/>
    </source>
</evidence>
<feature type="transmembrane region" description="Helical" evidence="6">
    <location>
        <begin position="99"/>
        <end position="120"/>
    </location>
</feature>
<evidence type="ECO:0000313" key="7">
    <source>
        <dbReference type="EMBL" id="TDO20459.1"/>
    </source>
</evidence>
<reference evidence="7 8" key="1">
    <citation type="submission" date="2019-03" db="EMBL/GenBank/DDBJ databases">
        <title>Genomic Encyclopedia of Archaeal and Bacterial Type Strains, Phase II (KMG-II): from individual species to whole genera.</title>
        <authorList>
            <person name="Goeker M."/>
        </authorList>
    </citation>
    <scope>NUCLEOTIDE SEQUENCE [LARGE SCALE GENOMIC DNA]</scope>
    <source>
        <strain evidence="7 8">ATCC 700618</strain>
    </source>
</reference>
<gene>
    <name evidence="7" type="ORF">EI74_0287</name>
</gene>
<feature type="transmembrane region" description="Helical" evidence="6">
    <location>
        <begin position="63"/>
        <end position="87"/>
    </location>
</feature>
<keyword evidence="8" id="KW-1185">Reference proteome</keyword>
<dbReference type="PANTHER" id="PTHR43298">
    <property type="entry name" value="MULTIDRUG RESISTANCE PROTEIN NORM-RELATED"/>
    <property type="match status" value="1"/>
</dbReference>
<evidence type="ECO:0000256" key="5">
    <source>
        <dbReference type="ARBA" id="ARBA00031636"/>
    </source>
</evidence>
<dbReference type="EMBL" id="SNWN01000010">
    <property type="protein sequence ID" value="TDO20459.1"/>
    <property type="molecule type" value="Genomic_DNA"/>
</dbReference>
<feature type="transmembrane region" description="Helical" evidence="6">
    <location>
        <begin position="338"/>
        <end position="361"/>
    </location>
</feature>
<sequence>MNSLYRKFAKSHFPAHWKDYKKYIKIIFPIVISAFLFSMNNFIDNFMVAQISGGVTALSVANTWTAILTASFYGTSYIAATAFSQFYGKRDYHNSINLIKFRLTIMSTFALLLAILAISIPQQLIYLLLPSATETVLNQAVAYIRIIAPAWLVMAWTTSFALLLRETKLGKLQLFITIVQIIVNVTANAIFLFVLHFDASGAAIGTFISQAVGFIGFFGIHFYKNKKLRFLPHKIFAIDKKIWKLMLKRSPGGITAFLALFAIFFRNVIWNYNYPSGSIGPAQFALSASAILGITGAINSVFLSTLDSVSSAAGIFVGWNLGKNDEDKARVEANRLKLFNFLFGLSLTPLIILLIILMPYFSFLAQGEANGELAKSGSTIGNILITDEIALENSKQITSVILRNIQLTLIPLVFTLPIWMWIFSSIASISLGHKNAWLGTLDALVNLIALGAIPLIVLIFPSHELWKNYSLFILVEVMISITYEFFYYKIKWNSNITNV</sequence>
<accession>A0A4V3C337</accession>
<dbReference type="RefSeq" id="WP_094254460.1">
    <property type="nucleotide sequence ID" value="NZ_NNCE01000002.1"/>
</dbReference>
<evidence type="ECO:0000256" key="2">
    <source>
        <dbReference type="ARBA" id="ARBA00010199"/>
    </source>
</evidence>
<dbReference type="Pfam" id="PF01554">
    <property type="entry name" value="MatE"/>
    <property type="match status" value="1"/>
</dbReference>
<evidence type="ECO:0000313" key="8">
    <source>
        <dbReference type="Proteomes" id="UP000295518"/>
    </source>
</evidence>
<dbReference type="GO" id="GO:0015297">
    <property type="term" value="F:antiporter activity"/>
    <property type="evidence" value="ECO:0007669"/>
    <property type="project" value="InterPro"/>
</dbReference>
<comment type="function">
    <text evidence="1">Multidrug efflux pump.</text>
</comment>